<reference evidence="2 3" key="1">
    <citation type="submission" date="2024-04" db="EMBL/GenBank/DDBJ databases">
        <title>genome sequences of Mucor flavus KT1a and Helicostylum pulchrum KT1b strains isolation_sourced from the surface of a dry-aged beef.</title>
        <authorList>
            <person name="Toyotome T."/>
            <person name="Hosono M."/>
            <person name="Torimaru M."/>
            <person name="Fukuda K."/>
            <person name="Mikami N."/>
        </authorList>
    </citation>
    <scope>NUCLEOTIDE SEQUENCE [LARGE SCALE GENOMIC DNA]</scope>
    <source>
        <strain evidence="2 3">KT1b</strain>
    </source>
</reference>
<proteinExistence type="predicted"/>
<gene>
    <name evidence="2" type="ORF">HPULCUR_000082</name>
</gene>
<organism evidence="2 3">
    <name type="scientific">Helicostylum pulchrum</name>
    <dbReference type="NCBI Taxonomy" id="562976"/>
    <lineage>
        <taxon>Eukaryota</taxon>
        <taxon>Fungi</taxon>
        <taxon>Fungi incertae sedis</taxon>
        <taxon>Mucoromycota</taxon>
        <taxon>Mucoromycotina</taxon>
        <taxon>Mucoromycetes</taxon>
        <taxon>Mucorales</taxon>
        <taxon>Mucorineae</taxon>
        <taxon>Mucoraceae</taxon>
        <taxon>Helicostylum</taxon>
    </lineage>
</organism>
<comment type="caution">
    <text evidence="2">The sequence shown here is derived from an EMBL/GenBank/DDBJ whole genome shotgun (WGS) entry which is preliminary data.</text>
</comment>
<dbReference type="Proteomes" id="UP001476247">
    <property type="component" value="Unassembled WGS sequence"/>
</dbReference>
<sequence length="88" mass="9279">MSNSKNMSDKKKSKQPALSSFFSPRSSSNTSNDNVPSSSRPTTVPVSEVNPATFLLNVESASISSDIAPNESLTFSVPAIDLSSATVR</sequence>
<name>A0ABP9XIU1_9FUNG</name>
<feature type="region of interest" description="Disordered" evidence="1">
    <location>
        <begin position="1"/>
        <end position="47"/>
    </location>
</feature>
<dbReference type="EMBL" id="BAABUJ010000004">
    <property type="protein sequence ID" value="GAA5794736.1"/>
    <property type="molecule type" value="Genomic_DNA"/>
</dbReference>
<evidence type="ECO:0000256" key="1">
    <source>
        <dbReference type="SAM" id="MobiDB-lite"/>
    </source>
</evidence>
<protein>
    <submittedName>
        <fullName evidence="2">Uncharacterized protein</fullName>
    </submittedName>
</protein>
<evidence type="ECO:0000313" key="3">
    <source>
        <dbReference type="Proteomes" id="UP001476247"/>
    </source>
</evidence>
<feature type="compositionally biased region" description="Low complexity" evidence="1">
    <location>
        <begin position="19"/>
        <end position="47"/>
    </location>
</feature>
<accession>A0ABP9XIU1</accession>
<evidence type="ECO:0000313" key="2">
    <source>
        <dbReference type="EMBL" id="GAA5794736.1"/>
    </source>
</evidence>
<keyword evidence="3" id="KW-1185">Reference proteome</keyword>